<dbReference type="Pfam" id="PF03471">
    <property type="entry name" value="CorC_HlyC"/>
    <property type="match status" value="1"/>
</dbReference>
<proteinExistence type="inferred from homology"/>
<dbReference type="SUPFAM" id="SSF56176">
    <property type="entry name" value="FAD-binding/transporter-associated domain-like"/>
    <property type="match status" value="1"/>
</dbReference>
<comment type="similarity">
    <text evidence="1">Belongs to the UPF0053 family. Hemolysin C subfamily.</text>
</comment>
<dbReference type="SMART" id="SM01091">
    <property type="entry name" value="CorC_HlyC"/>
    <property type="match status" value="1"/>
</dbReference>
<evidence type="ECO:0000313" key="6">
    <source>
        <dbReference type="EMBL" id="RAK57213.1"/>
    </source>
</evidence>
<dbReference type="Gene3D" id="3.10.580.10">
    <property type="entry name" value="CBS-domain"/>
    <property type="match status" value="1"/>
</dbReference>
<comment type="caution">
    <text evidence="6">The sequence shown here is derived from an EMBL/GenBank/DDBJ whole genome shotgun (WGS) entry which is preliminary data.</text>
</comment>
<dbReference type="RefSeq" id="WP_111513665.1">
    <property type="nucleotide sequence ID" value="NZ_QFYR01000001.1"/>
</dbReference>
<accession>A0A328AQC1</accession>
<dbReference type="GO" id="GO:0005886">
    <property type="term" value="C:plasma membrane"/>
    <property type="evidence" value="ECO:0007669"/>
    <property type="project" value="TreeGrafter"/>
</dbReference>
<dbReference type="PANTHER" id="PTHR22777">
    <property type="entry name" value="HEMOLYSIN-RELATED"/>
    <property type="match status" value="1"/>
</dbReference>
<protein>
    <submittedName>
        <fullName evidence="6">Magnesium/cobalt efflux protein</fullName>
    </submittedName>
</protein>
<dbReference type="AlphaFoldDB" id="A0A328AQC1"/>
<dbReference type="Proteomes" id="UP000249725">
    <property type="component" value="Unassembled WGS sequence"/>
</dbReference>
<dbReference type="SUPFAM" id="SSF54631">
    <property type="entry name" value="CBS-domain pair"/>
    <property type="match status" value="1"/>
</dbReference>
<keyword evidence="2" id="KW-0677">Repeat</keyword>
<dbReference type="PROSITE" id="PS51371">
    <property type="entry name" value="CBS"/>
    <property type="match status" value="2"/>
</dbReference>
<evidence type="ECO:0000256" key="1">
    <source>
        <dbReference type="ARBA" id="ARBA00006446"/>
    </source>
</evidence>
<dbReference type="Gene3D" id="3.30.465.10">
    <property type="match status" value="1"/>
</dbReference>
<dbReference type="Pfam" id="PF00571">
    <property type="entry name" value="CBS"/>
    <property type="match status" value="2"/>
</dbReference>
<organism evidence="6 7">
    <name type="scientific">Phenylobacterium deserti</name>
    <dbReference type="NCBI Taxonomy" id="1914756"/>
    <lineage>
        <taxon>Bacteria</taxon>
        <taxon>Pseudomonadati</taxon>
        <taxon>Pseudomonadota</taxon>
        <taxon>Alphaproteobacteria</taxon>
        <taxon>Caulobacterales</taxon>
        <taxon>Caulobacteraceae</taxon>
        <taxon>Phenylobacterium</taxon>
    </lineage>
</organism>
<dbReference type="InterPro" id="IPR036318">
    <property type="entry name" value="FAD-bd_PCMH-like_sf"/>
</dbReference>
<evidence type="ECO:0000259" key="5">
    <source>
        <dbReference type="PROSITE" id="PS51371"/>
    </source>
</evidence>
<evidence type="ECO:0000256" key="4">
    <source>
        <dbReference type="PROSITE-ProRule" id="PRU00703"/>
    </source>
</evidence>
<dbReference type="InterPro" id="IPR046342">
    <property type="entry name" value="CBS_dom_sf"/>
</dbReference>
<dbReference type="GO" id="GO:0050660">
    <property type="term" value="F:flavin adenine dinucleotide binding"/>
    <property type="evidence" value="ECO:0007669"/>
    <property type="project" value="InterPro"/>
</dbReference>
<evidence type="ECO:0000256" key="2">
    <source>
        <dbReference type="ARBA" id="ARBA00022737"/>
    </source>
</evidence>
<keyword evidence="7" id="KW-1185">Reference proteome</keyword>
<dbReference type="InterPro" id="IPR005170">
    <property type="entry name" value="Transptr-assoc_dom"/>
</dbReference>
<dbReference type="InterPro" id="IPR016169">
    <property type="entry name" value="FAD-bd_PCMH_sub2"/>
</dbReference>
<dbReference type="InterPro" id="IPR000644">
    <property type="entry name" value="CBS_dom"/>
</dbReference>
<sequence length="299" mass="32921">MTDPDPSSSAHHSRKSWGVMALFNRFRKPQPEPEPTEDQAADTAVVGELVSHAREFQDLCVDDIMKPRADVVAIEQSATFAELVARFVEAEHSRMPVYKETLDEPVGVVHVKDVFRLMARRSGRPKPDDQVLQERRGLVRKVLYVPPSMPAASLLALMRGRRTHMALVIDEFGGTDGLVTLEDLLEELVGDIADEHDVDEDPGFSPVVEDDLGWVVDGRAPLEELEAAIGEGVDLAPPDLDEEIDTVGGLVNTLAGRVPARGERIEHPGGYEIEVLSADPRRVQRLRVRRPAPALEAGD</sequence>
<dbReference type="FunFam" id="3.10.580.10:FF:000002">
    <property type="entry name" value="Magnesium/cobalt efflux protein CorC"/>
    <property type="match status" value="1"/>
</dbReference>
<feature type="domain" description="CBS" evidence="5">
    <location>
        <begin position="65"/>
        <end position="126"/>
    </location>
</feature>
<dbReference type="CDD" id="cd04590">
    <property type="entry name" value="CBS_pair_CorC_HlyC_assoc"/>
    <property type="match status" value="1"/>
</dbReference>
<dbReference type="OrthoDB" id="9797674at2"/>
<feature type="domain" description="CBS" evidence="5">
    <location>
        <begin position="138"/>
        <end position="198"/>
    </location>
</feature>
<name>A0A328AQC1_9CAUL</name>
<dbReference type="InterPro" id="IPR044751">
    <property type="entry name" value="Ion_transp-like_CBS"/>
</dbReference>
<reference evidence="7" key="1">
    <citation type="submission" date="2018-05" db="EMBL/GenBank/DDBJ databases">
        <authorList>
            <person name="Li X."/>
        </authorList>
    </citation>
    <scope>NUCLEOTIDE SEQUENCE [LARGE SCALE GENOMIC DNA]</scope>
    <source>
        <strain evidence="7">YIM 73061</strain>
    </source>
</reference>
<dbReference type="SMART" id="SM00116">
    <property type="entry name" value="CBS"/>
    <property type="match status" value="2"/>
</dbReference>
<dbReference type="PANTHER" id="PTHR22777:SF27">
    <property type="entry name" value="MAGNESIUM AND COBALT EFFLUX PROTEIN CORC"/>
    <property type="match status" value="1"/>
</dbReference>
<evidence type="ECO:0000313" key="7">
    <source>
        <dbReference type="Proteomes" id="UP000249725"/>
    </source>
</evidence>
<gene>
    <name evidence="6" type="ORF">DJ018_04480</name>
</gene>
<dbReference type="EMBL" id="QFYR01000001">
    <property type="protein sequence ID" value="RAK57213.1"/>
    <property type="molecule type" value="Genomic_DNA"/>
</dbReference>
<evidence type="ECO:0000256" key="3">
    <source>
        <dbReference type="ARBA" id="ARBA00023122"/>
    </source>
</evidence>
<keyword evidence="3 4" id="KW-0129">CBS domain</keyword>